<dbReference type="PROSITE" id="PS50043">
    <property type="entry name" value="HTH_LUXR_2"/>
    <property type="match status" value="1"/>
</dbReference>
<evidence type="ECO:0000256" key="1">
    <source>
        <dbReference type="ARBA" id="ARBA00022801"/>
    </source>
</evidence>
<dbReference type="InterPro" id="IPR050266">
    <property type="entry name" value="AB_hydrolase_sf"/>
</dbReference>
<dbReference type="Gene3D" id="1.10.10.10">
    <property type="entry name" value="Winged helix-like DNA-binding domain superfamily/Winged helix DNA-binding domain"/>
    <property type="match status" value="1"/>
</dbReference>
<gene>
    <name evidence="3" type="primary">rutD_2</name>
    <name evidence="3" type="ORF">DSM104443_01186</name>
</gene>
<organism evidence="3 4">
    <name type="scientific">Usitatibacter rugosus</name>
    <dbReference type="NCBI Taxonomy" id="2732067"/>
    <lineage>
        <taxon>Bacteria</taxon>
        <taxon>Pseudomonadati</taxon>
        <taxon>Pseudomonadota</taxon>
        <taxon>Betaproteobacteria</taxon>
        <taxon>Nitrosomonadales</taxon>
        <taxon>Usitatibacteraceae</taxon>
        <taxon>Usitatibacter</taxon>
    </lineage>
</organism>
<dbReference type="KEGG" id="uru:DSM104443_01186"/>
<dbReference type="GO" id="GO:0016020">
    <property type="term" value="C:membrane"/>
    <property type="evidence" value="ECO:0007669"/>
    <property type="project" value="TreeGrafter"/>
</dbReference>
<reference evidence="3 4" key="1">
    <citation type="submission" date="2020-04" db="EMBL/GenBank/DDBJ databases">
        <title>Usitatibacter rugosus gen. nov., sp. nov. and Usitatibacter palustris sp. nov., novel members of Usitatibacteraceae fam. nov. within the order Nitrosomonadales isolated from soil.</title>
        <authorList>
            <person name="Huber K.J."/>
            <person name="Neumann-Schaal M."/>
            <person name="Geppert A."/>
            <person name="Luckner M."/>
            <person name="Wanner G."/>
            <person name="Overmann J."/>
        </authorList>
    </citation>
    <scope>NUCLEOTIDE SEQUENCE [LARGE SCALE GENOMIC DNA]</scope>
    <source>
        <strain evidence="3 4">0125_3</strain>
    </source>
</reference>
<sequence>MPPTAPPPIHFCASADGTRLAYTVTGKGTPLVKAPHWLTHLEYEYQSPLWRPWIDGLSRGHRLLRMDARACGLSDADVKDVSFEASVRDLEAVVDAAGYNTFALMGHSQGAAIAIEYAARHPDRVTALVILGGYARGVLKRGLPPERVSEFEALVQLIEAGWGREDGSYRTMFAMQFAPGATPEQIASLSDLQRVSCSAVNAARLVRSYYMIDATPSAPLVRCPTLVMHQRGDRRVPFEEGRVIAGLIPGAQFLPLESDNHVLLPQEPAYAEFFEALEAFVPRAAGDETTDAFPSLTPREAGILDCIARGLDNAQIATQLGISGKTVRNNITSIFDKLGVENRAKAIVLAREHGMGGA</sequence>
<evidence type="ECO:0000313" key="3">
    <source>
        <dbReference type="EMBL" id="QJR10132.1"/>
    </source>
</evidence>
<accession>A0A6M4GSR1</accession>
<dbReference type="InterPro" id="IPR036388">
    <property type="entry name" value="WH-like_DNA-bd_sf"/>
</dbReference>
<dbReference type="EMBL" id="CP053069">
    <property type="protein sequence ID" value="QJR10132.1"/>
    <property type="molecule type" value="Genomic_DNA"/>
</dbReference>
<feature type="domain" description="HTH luxR-type" evidence="2">
    <location>
        <begin position="289"/>
        <end position="354"/>
    </location>
</feature>
<evidence type="ECO:0000259" key="2">
    <source>
        <dbReference type="PROSITE" id="PS50043"/>
    </source>
</evidence>
<dbReference type="Pfam" id="PF00196">
    <property type="entry name" value="GerE"/>
    <property type="match status" value="1"/>
</dbReference>
<dbReference type="PRINTS" id="PR00111">
    <property type="entry name" value="ABHYDROLASE"/>
</dbReference>
<dbReference type="EC" id="3.5.1.-" evidence="3"/>
<dbReference type="CDD" id="cd06170">
    <property type="entry name" value="LuxR_C_like"/>
    <property type="match status" value="1"/>
</dbReference>
<keyword evidence="1 3" id="KW-0378">Hydrolase</keyword>
<dbReference type="PRINTS" id="PR00038">
    <property type="entry name" value="HTHLUXR"/>
</dbReference>
<dbReference type="PANTHER" id="PTHR43798">
    <property type="entry name" value="MONOACYLGLYCEROL LIPASE"/>
    <property type="match status" value="1"/>
</dbReference>
<dbReference type="Gene3D" id="3.40.50.1820">
    <property type="entry name" value="alpha/beta hydrolase"/>
    <property type="match status" value="1"/>
</dbReference>
<dbReference type="InterPro" id="IPR000792">
    <property type="entry name" value="Tscrpt_reg_LuxR_C"/>
</dbReference>
<proteinExistence type="predicted"/>
<dbReference type="RefSeq" id="WP_171090420.1">
    <property type="nucleotide sequence ID" value="NZ_CP053069.1"/>
</dbReference>
<protein>
    <submittedName>
        <fullName evidence="3">Aminoacrylate hydrolase RutD</fullName>
        <ecNumber evidence="3">3.5.1.-</ecNumber>
    </submittedName>
</protein>
<dbReference type="GO" id="GO:0016787">
    <property type="term" value="F:hydrolase activity"/>
    <property type="evidence" value="ECO:0007669"/>
    <property type="project" value="UniProtKB-KW"/>
</dbReference>
<dbReference type="Pfam" id="PF00561">
    <property type="entry name" value="Abhydrolase_1"/>
    <property type="match status" value="1"/>
</dbReference>
<dbReference type="InterPro" id="IPR000073">
    <property type="entry name" value="AB_hydrolase_1"/>
</dbReference>
<dbReference type="GO" id="GO:0003677">
    <property type="term" value="F:DNA binding"/>
    <property type="evidence" value="ECO:0007669"/>
    <property type="project" value="InterPro"/>
</dbReference>
<dbReference type="InterPro" id="IPR029058">
    <property type="entry name" value="AB_hydrolase_fold"/>
</dbReference>
<dbReference type="SUPFAM" id="SSF46894">
    <property type="entry name" value="C-terminal effector domain of the bipartite response regulators"/>
    <property type="match status" value="1"/>
</dbReference>
<dbReference type="InterPro" id="IPR016032">
    <property type="entry name" value="Sig_transdc_resp-reg_C-effctor"/>
</dbReference>
<dbReference type="Proteomes" id="UP000501534">
    <property type="component" value="Chromosome"/>
</dbReference>
<dbReference type="PANTHER" id="PTHR43798:SF31">
    <property type="entry name" value="AB HYDROLASE SUPERFAMILY PROTEIN YCLE"/>
    <property type="match status" value="1"/>
</dbReference>
<evidence type="ECO:0000313" key="4">
    <source>
        <dbReference type="Proteomes" id="UP000501534"/>
    </source>
</evidence>
<dbReference type="SUPFAM" id="SSF53474">
    <property type="entry name" value="alpha/beta-Hydrolases"/>
    <property type="match status" value="1"/>
</dbReference>
<dbReference type="PROSITE" id="PS00622">
    <property type="entry name" value="HTH_LUXR_1"/>
    <property type="match status" value="1"/>
</dbReference>
<keyword evidence="4" id="KW-1185">Reference proteome</keyword>
<dbReference type="AlphaFoldDB" id="A0A6M4GSR1"/>
<dbReference type="SMART" id="SM00421">
    <property type="entry name" value="HTH_LUXR"/>
    <property type="match status" value="1"/>
</dbReference>
<name>A0A6M4GSR1_9PROT</name>
<dbReference type="GO" id="GO:0006355">
    <property type="term" value="P:regulation of DNA-templated transcription"/>
    <property type="evidence" value="ECO:0007669"/>
    <property type="project" value="InterPro"/>
</dbReference>